<dbReference type="GO" id="GO:0005794">
    <property type="term" value="C:Golgi apparatus"/>
    <property type="evidence" value="ECO:0007669"/>
    <property type="project" value="TreeGrafter"/>
</dbReference>
<organism evidence="11 12">
    <name type="scientific">Paramecium sonneborni</name>
    <dbReference type="NCBI Taxonomy" id="65129"/>
    <lineage>
        <taxon>Eukaryota</taxon>
        <taxon>Sar</taxon>
        <taxon>Alveolata</taxon>
        <taxon>Ciliophora</taxon>
        <taxon>Intramacronucleata</taxon>
        <taxon>Oligohymenophorea</taxon>
        <taxon>Peniculida</taxon>
        <taxon>Parameciidae</taxon>
        <taxon>Paramecium</taxon>
    </lineage>
</organism>
<evidence type="ECO:0000256" key="7">
    <source>
        <dbReference type="SAM" id="Coils"/>
    </source>
</evidence>
<evidence type="ECO:0000256" key="6">
    <source>
        <dbReference type="ARBA" id="ARBA00023136"/>
    </source>
</evidence>
<keyword evidence="12" id="KW-1185">Reference proteome</keyword>
<dbReference type="GO" id="GO:0031201">
    <property type="term" value="C:SNARE complex"/>
    <property type="evidence" value="ECO:0007669"/>
    <property type="project" value="TreeGrafter"/>
</dbReference>
<dbReference type="Proteomes" id="UP000692954">
    <property type="component" value="Unassembled WGS sequence"/>
</dbReference>
<evidence type="ECO:0000256" key="3">
    <source>
        <dbReference type="ARBA" id="ARBA00022692"/>
    </source>
</evidence>
<evidence type="ECO:0000313" key="11">
    <source>
        <dbReference type="EMBL" id="CAD8128823.1"/>
    </source>
</evidence>
<keyword evidence="4" id="KW-0653">Protein transport</keyword>
<dbReference type="GO" id="GO:0005789">
    <property type="term" value="C:endoplasmic reticulum membrane"/>
    <property type="evidence" value="ECO:0007669"/>
    <property type="project" value="TreeGrafter"/>
</dbReference>
<keyword evidence="2" id="KW-0813">Transport</keyword>
<keyword evidence="6 9" id="KW-0472">Membrane</keyword>
<feature type="coiled-coil region" evidence="7">
    <location>
        <begin position="8"/>
        <end position="35"/>
    </location>
</feature>
<feature type="domain" description="T-SNARE coiled-coil homology" evidence="10">
    <location>
        <begin position="125"/>
        <end position="187"/>
    </location>
</feature>
<dbReference type="PANTHER" id="PTHR21230">
    <property type="entry name" value="VESICLE TRANSPORT V-SNARE PROTEIN VTI1-RELATED"/>
    <property type="match status" value="1"/>
</dbReference>
<keyword evidence="3 9" id="KW-0812">Transmembrane</keyword>
<evidence type="ECO:0000256" key="4">
    <source>
        <dbReference type="ARBA" id="ARBA00022927"/>
    </source>
</evidence>
<evidence type="ECO:0000259" key="10">
    <source>
        <dbReference type="PROSITE" id="PS50192"/>
    </source>
</evidence>
<dbReference type="GO" id="GO:0031902">
    <property type="term" value="C:late endosome membrane"/>
    <property type="evidence" value="ECO:0007669"/>
    <property type="project" value="TreeGrafter"/>
</dbReference>
<feature type="region of interest" description="Disordered" evidence="8">
    <location>
        <begin position="231"/>
        <end position="252"/>
    </location>
</feature>
<dbReference type="OrthoDB" id="305071at2759"/>
<gene>
    <name evidence="11" type="ORF">PSON_ATCC_30995.1.T1970043</name>
</gene>
<evidence type="ECO:0000256" key="9">
    <source>
        <dbReference type="SAM" id="Phobius"/>
    </source>
</evidence>
<sequence length="252" mass="28643">MTELDEFDSTLNAELDKLQKEIDSLSKKEYNQKNAAIKKCQAQVRSISTLIESYELEISNLDKAQSSKYNDSLRSINQRFQRLKSELEFKKNEGQTQENLFKGRSEQQPQRLEDMNRQQVIDMGDQLQKNAIDKLNDITRTVQQGNELADQINMELDKQIAQLDRMYDTVMDTQSVLKRSAKYIKYFARQVYTDKLLMCLIGLIFIAIIVLIILSALGLDDGKFNTPDQVKGSLASDSSNSSTNTTSTTGSG</sequence>
<dbReference type="AlphaFoldDB" id="A0A8S1RN60"/>
<dbReference type="GO" id="GO:0006886">
    <property type="term" value="P:intracellular protein transport"/>
    <property type="evidence" value="ECO:0007669"/>
    <property type="project" value="InterPro"/>
</dbReference>
<dbReference type="InterPro" id="IPR007705">
    <property type="entry name" value="Vesicle_trsprt_v-SNARE_N"/>
</dbReference>
<dbReference type="GO" id="GO:0000149">
    <property type="term" value="F:SNARE binding"/>
    <property type="evidence" value="ECO:0007669"/>
    <property type="project" value="TreeGrafter"/>
</dbReference>
<dbReference type="PANTHER" id="PTHR21230:SF26">
    <property type="entry name" value="VESICLE TRANSPORT THROUGH INTERACTION WITH T-SNARES HOMOLOG 1A"/>
    <property type="match status" value="1"/>
</dbReference>
<keyword evidence="7" id="KW-0175">Coiled coil</keyword>
<name>A0A8S1RN60_9CILI</name>
<dbReference type="PROSITE" id="PS50192">
    <property type="entry name" value="T_SNARE"/>
    <property type="match status" value="1"/>
</dbReference>
<accession>A0A8S1RN60</accession>
<evidence type="ECO:0000256" key="5">
    <source>
        <dbReference type="ARBA" id="ARBA00022989"/>
    </source>
</evidence>
<evidence type="ECO:0000256" key="2">
    <source>
        <dbReference type="ARBA" id="ARBA00022448"/>
    </source>
</evidence>
<protein>
    <recommendedName>
        <fullName evidence="10">t-SNARE coiled-coil homology domain-containing protein</fullName>
    </recommendedName>
</protein>
<comment type="caution">
    <text evidence="11">The sequence shown here is derived from an EMBL/GenBank/DDBJ whole genome shotgun (WGS) entry which is preliminary data.</text>
</comment>
<keyword evidence="5 9" id="KW-1133">Transmembrane helix</keyword>
<dbReference type="Pfam" id="PF05008">
    <property type="entry name" value="V-SNARE"/>
    <property type="match status" value="1"/>
</dbReference>
<reference evidence="11" key="1">
    <citation type="submission" date="2021-01" db="EMBL/GenBank/DDBJ databases">
        <authorList>
            <consortium name="Genoscope - CEA"/>
            <person name="William W."/>
        </authorList>
    </citation>
    <scope>NUCLEOTIDE SEQUENCE</scope>
</reference>
<evidence type="ECO:0000256" key="8">
    <source>
        <dbReference type="SAM" id="MobiDB-lite"/>
    </source>
</evidence>
<dbReference type="InterPro" id="IPR000727">
    <property type="entry name" value="T_SNARE_dom"/>
</dbReference>
<evidence type="ECO:0000313" key="12">
    <source>
        <dbReference type="Proteomes" id="UP000692954"/>
    </source>
</evidence>
<comment type="subcellular location">
    <subcellularLocation>
        <location evidence="1">Membrane</location>
        <topology evidence="1">Single-pass type IV membrane protein</topology>
    </subcellularLocation>
</comment>
<dbReference type="GO" id="GO:0012507">
    <property type="term" value="C:ER to Golgi transport vesicle membrane"/>
    <property type="evidence" value="ECO:0007669"/>
    <property type="project" value="TreeGrafter"/>
</dbReference>
<feature type="transmembrane region" description="Helical" evidence="9">
    <location>
        <begin position="196"/>
        <end position="219"/>
    </location>
</feature>
<dbReference type="EMBL" id="CAJJDN010000197">
    <property type="protein sequence ID" value="CAD8128823.1"/>
    <property type="molecule type" value="Genomic_DNA"/>
</dbReference>
<proteinExistence type="predicted"/>
<dbReference type="GO" id="GO:0006906">
    <property type="term" value="P:vesicle fusion"/>
    <property type="evidence" value="ECO:0007669"/>
    <property type="project" value="TreeGrafter"/>
</dbReference>
<evidence type="ECO:0000256" key="1">
    <source>
        <dbReference type="ARBA" id="ARBA00004211"/>
    </source>
</evidence>
<dbReference type="GO" id="GO:0005484">
    <property type="term" value="F:SNAP receptor activity"/>
    <property type="evidence" value="ECO:0007669"/>
    <property type="project" value="TreeGrafter"/>
</dbReference>
<feature type="compositionally biased region" description="Low complexity" evidence="8">
    <location>
        <begin position="238"/>
        <end position="252"/>
    </location>
</feature>